<organism evidence="2 3">
    <name type="scientific">Mycolicibacterium novocastrense</name>
    <name type="common">Mycobacterium novocastrense</name>
    <dbReference type="NCBI Taxonomy" id="59813"/>
    <lineage>
        <taxon>Bacteria</taxon>
        <taxon>Bacillati</taxon>
        <taxon>Actinomycetota</taxon>
        <taxon>Actinomycetes</taxon>
        <taxon>Mycobacteriales</taxon>
        <taxon>Mycobacteriaceae</taxon>
        <taxon>Mycolicibacterium</taxon>
    </lineage>
</organism>
<evidence type="ECO:0000313" key="2">
    <source>
        <dbReference type="EMBL" id="MCV7022742.1"/>
    </source>
</evidence>
<evidence type="ECO:0000313" key="3">
    <source>
        <dbReference type="Proteomes" id="UP001207528"/>
    </source>
</evidence>
<feature type="region of interest" description="Disordered" evidence="1">
    <location>
        <begin position="1"/>
        <end position="140"/>
    </location>
</feature>
<protein>
    <submittedName>
        <fullName evidence="2">Uncharacterized protein</fullName>
    </submittedName>
</protein>
<dbReference type="RefSeq" id="WP_067391559.1">
    <property type="nucleotide sequence ID" value="NZ_BCTA01000038.1"/>
</dbReference>
<name>A0AAW5SG86_MYCNV</name>
<feature type="compositionally biased region" description="Polar residues" evidence="1">
    <location>
        <begin position="1"/>
        <end position="12"/>
    </location>
</feature>
<gene>
    <name evidence="2" type="ORF">H7I77_05160</name>
</gene>
<sequence>MTSLTPASTTAAQRAHQVQGPAEVHGPEQAQGQGKELARAPALQSQAHRQRVGARPSPGEAGEPPRRALPAPVGLQEVAAVRAVVQGPRLRPPKPTGRLRIEEPRTSEPQQQEQLPRAPPPTSDLPRPTQPLVPPQSPKK</sequence>
<proteinExistence type="predicted"/>
<dbReference type="AlphaFoldDB" id="A0AAW5SG86"/>
<reference evidence="2" key="2">
    <citation type="journal article" date="2022" name="BMC Genomics">
        <title>Comparative genome analysis of mycobacteria focusing on tRNA and non-coding RNA.</title>
        <authorList>
            <person name="Behra P.R.K."/>
            <person name="Pettersson B.M.F."/>
            <person name="Ramesh M."/>
            <person name="Das S."/>
            <person name="Dasgupta S."/>
            <person name="Kirsebom L.A."/>
        </authorList>
    </citation>
    <scope>NUCLEOTIDE SEQUENCE</scope>
    <source>
        <strain evidence="2">DSM 44203</strain>
    </source>
</reference>
<comment type="caution">
    <text evidence="2">The sequence shown here is derived from an EMBL/GenBank/DDBJ whole genome shotgun (WGS) entry which is preliminary data.</text>
</comment>
<reference evidence="2" key="1">
    <citation type="submission" date="2020-07" db="EMBL/GenBank/DDBJ databases">
        <authorList>
            <person name="Pettersson B.M.F."/>
            <person name="Behra P.R.K."/>
            <person name="Ramesh M."/>
            <person name="Das S."/>
            <person name="Dasgupta S."/>
            <person name="Kirsebom L.A."/>
        </authorList>
    </citation>
    <scope>NUCLEOTIDE SEQUENCE</scope>
    <source>
        <strain evidence="2">DSM 44203</strain>
    </source>
</reference>
<feature type="compositionally biased region" description="Pro residues" evidence="1">
    <location>
        <begin position="117"/>
        <end position="140"/>
    </location>
</feature>
<accession>A0AAW5SG86</accession>
<dbReference type="EMBL" id="JACKTI010000020">
    <property type="protein sequence ID" value="MCV7022742.1"/>
    <property type="molecule type" value="Genomic_DNA"/>
</dbReference>
<dbReference type="Proteomes" id="UP001207528">
    <property type="component" value="Unassembled WGS sequence"/>
</dbReference>
<evidence type="ECO:0000256" key="1">
    <source>
        <dbReference type="SAM" id="MobiDB-lite"/>
    </source>
</evidence>